<dbReference type="Pfam" id="PF02517">
    <property type="entry name" value="Rce1-like"/>
    <property type="match status" value="1"/>
</dbReference>
<dbReference type="OrthoDB" id="4424461at2"/>
<feature type="transmembrane region" description="Helical" evidence="1">
    <location>
        <begin position="248"/>
        <end position="270"/>
    </location>
</feature>
<dbReference type="EMBL" id="FNLF01000002">
    <property type="protein sequence ID" value="SDR16025.1"/>
    <property type="molecule type" value="Genomic_DNA"/>
</dbReference>
<protein>
    <recommendedName>
        <fullName evidence="2">CAAX prenyl protease 2/Lysostaphin resistance protein A-like domain-containing protein</fullName>
    </recommendedName>
</protein>
<feature type="transmembrane region" description="Helical" evidence="1">
    <location>
        <begin position="21"/>
        <end position="46"/>
    </location>
</feature>
<feature type="transmembrane region" description="Helical" evidence="1">
    <location>
        <begin position="200"/>
        <end position="218"/>
    </location>
</feature>
<dbReference type="Proteomes" id="UP000183053">
    <property type="component" value="Unassembled WGS sequence"/>
</dbReference>
<feature type="transmembrane region" description="Helical" evidence="1">
    <location>
        <begin position="171"/>
        <end position="188"/>
    </location>
</feature>
<dbReference type="PANTHER" id="PTHR39430">
    <property type="entry name" value="MEMBRANE-ASSOCIATED PROTEASE-RELATED"/>
    <property type="match status" value="1"/>
</dbReference>
<dbReference type="GO" id="GO:0080120">
    <property type="term" value="P:CAAX-box protein maturation"/>
    <property type="evidence" value="ECO:0007669"/>
    <property type="project" value="UniProtKB-ARBA"/>
</dbReference>
<keyword evidence="1" id="KW-1133">Transmembrane helix</keyword>
<dbReference type="GO" id="GO:0004175">
    <property type="term" value="F:endopeptidase activity"/>
    <property type="evidence" value="ECO:0007669"/>
    <property type="project" value="UniProtKB-ARBA"/>
</dbReference>
<evidence type="ECO:0000313" key="4">
    <source>
        <dbReference type="Proteomes" id="UP000183053"/>
    </source>
</evidence>
<sequence>MSAPVHQPRLPLTPTGIAIRVVVAVGTLFGANVIGTAVLALSAAVLDGERLNRTNLGLALAVASNAVVCATVVGVVWLWCRHIERRPLRSTGWVFTRSSPAWLLIGTAACAALVAAVSLALPAQTAAVGEGSSASAGFTVIAVVSQAFLMQGTSEELLFRGWLLTSMRERPLVAIVVTTLGFTAIHLVSSGGQQTVGDHLAYLALPFGMALLAVGVLLWTRSLWGAVGVHGGFHVGVAIAGQRFSDDALSWFGVGGTLAVAGLVLTASALRAGRRLDPCR</sequence>
<dbReference type="STRING" id="47312.SAMN04489765_3531"/>
<evidence type="ECO:0000259" key="2">
    <source>
        <dbReference type="Pfam" id="PF02517"/>
    </source>
</evidence>
<dbReference type="PANTHER" id="PTHR39430:SF1">
    <property type="entry name" value="PROTEASE"/>
    <property type="match status" value="1"/>
</dbReference>
<keyword evidence="1" id="KW-0472">Membrane</keyword>
<feature type="domain" description="CAAX prenyl protease 2/Lysostaphin resistance protein A-like" evidence="2">
    <location>
        <begin position="141"/>
        <end position="233"/>
    </location>
</feature>
<reference evidence="4" key="1">
    <citation type="submission" date="2016-10" db="EMBL/GenBank/DDBJ databases">
        <authorList>
            <person name="Varghese N."/>
            <person name="Submissions S."/>
        </authorList>
    </citation>
    <scope>NUCLEOTIDE SEQUENCE [LARGE SCALE GENOMIC DNA]</scope>
    <source>
        <strain evidence="4">DSM 44142</strain>
    </source>
</reference>
<dbReference type="AlphaFoldDB" id="A0A1H1GS62"/>
<proteinExistence type="predicted"/>
<keyword evidence="1" id="KW-0812">Transmembrane</keyword>
<feature type="transmembrane region" description="Helical" evidence="1">
    <location>
        <begin position="58"/>
        <end position="80"/>
    </location>
</feature>
<feature type="transmembrane region" description="Helical" evidence="1">
    <location>
        <begin position="223"/>
        <end position="242"/>
    </location>
</feature>
<evidence type="ECO:0000313" key="3">
    <source>
        <dbReference type="EMBL" id="SDR16025.1"/>
    </source>
</evidence>
<feature type="transmembrane region" description="Helical" evidence="1">
    <location>
        <begin position="101"/>
        <end position="121"/>
    </location>
</feature>
<gene>
    <name evidence="3" type="ORF">SAMN04489765_3531</name>
</gene>
<accession>A0A1H1GS62</accession>
<name>A0A1H1GS62_9ACTN</name>
<feature type="transmembrane region" description="Helical" evidence="1">
    <location>
        <begin position="133"/>
        <end position="150"/>
    </location>
</feature>
<dbReference type="InterPro" id="IPR003675">
    <property type="entry name" value="Rce1/LyrA-like_dom"/>
</dbReference>
<dbReference type="RefSeq" id="WP_139184237.1">
    <property type="nucleotide sequence ID" value="NZ_FNLF01000002.1"/>
</dbReference>
<keyword evidence="4" id="KW-1185">Reference proteome</keyword>
<evidence type="ECO:0000256" key="1">
    <source>
        <dbReference type="SAM" id="Phobius"/>
    </source>
</evidence>
<organism evidence="3 4">
    <name type="scientific">Tsukamurella pulmonis</name>
    <dbReference type="NCBI Taxonomy" id="47312"/>
    <lineage>
        <taxon>Bacteria</taxon>
        <taxon>Bacillati</taxon>
        <taxon>Actinomycetota</taxon>
        <taxon>Actinomycetes</taxon>
        <taxon>Mycobacteriales</taxon>
        <taxon>Tsukamurellaceae</taxon>
        <taxon>Tsukamurella</taxon>
    </lineage>
</organism>